<proteinExistence type="predicted"/>
<protein>
    <submittedName>
        <fullName evidence="1">Uncharacterized protein</fullName>
    </submittedName>
</protein>
<evidence type="ECO:0000313" key="1">
    <source>
        <dbReference type="EMBL" id="SAL32588.1"/>
    </source>
</evidence>
<sequence>MVLTHARYVRNVCVLFGGAVLTFPAASEYREKARPNRVGEFRGIAFCA</sequence>
<dbReference type="Proteomes" id="UP000054683">
    <property type="component" value="Unassembled WGS sequence"/>
</dbReference>
<evidence type="ECO:0000313" key="2">
    <source>
        <dbReference type="Proteomes" id="UP000054683"/>
    </source>
</evidence>
<reference evidence="1 2" key="1">
    <citation type="submission" date="2016-01" db="EMBL/GenBank/DDBJ databases">
        <authorList>
            <person name="Oliw E.H."/>
        </authorList>
    </citation>
    <scope>NUCLEOTIDE SEQUENCE [LARGE SCALE GENOMIC DNA]</scope>
    <source>
        <strain evidence="1">LMG 27134</strain>
    </source>
</reference>
<gene>
    <name evidence="1" type="ORF">AWB69_02856</name>
</gene>
<organism evidence="1 2">
    <name type="scientific">Caballeronia udeis</name>
    <dbReference type="NCBI Taxonomy" id="1232866"/>
    <lineage>
        <taxon>Bacteria</taxon>
        <taxon>Pseudomonadati</taxon>
        <taxon>Pseudomonadota</taxon>
        <taxon>Betaproteobacteria</taxon>
        <taxon>Burkholderiales</taxon>
        <taxon>Burkholderiaceae</taxon>
        <taxon>Caballeronia</taxon>
    </lineage>
</organism>
<accession>A0A158GKD9</accession>
<name>A0A158GKD9_9BURK</name>
<dbReference type="AlphaFoldDB" id="A0A158GKD9"/>
<dbReference type="EMBL" id="FCOK02000015">
    <property type="protein sequence ID" value="SAL32588.1"/>
    <property type="molecule type" value="Genomic_DNA"/>
</dbReference>